<dbReference type="Proteomes" id="UP000001020">
    <property type="component" value="Chromosome"/>
</dbReference>
<gene>
    <name evidence="1" type="ordered locus">MT3573.10</name>
</gene>
<dbReference type="KEGG" id="mtc:MT3573.10"/>
<accession>Q8VJ01</accession>
<name>Q8VJ01_MYCTO</name>
<evidence type="ECO:0000313" key="2">
    <source>
        <dbReference type="Proteomes" id="UP000001020"/>
    </source>
</evidence>
<sequence length="35" mass="3771">MVPGAPTGGDDATRRRATRCGTPRFAHWILVCETA</sequence>
<dbReference type="EMBL" id="AE000516">
    <property type="protein sequence ID" value="AAK47924.1"/>
    <property type="molecule type" value="Genomic_DNA"/>
</dbReference>
<proteinExistence type="predicted"/>
<organism evidence="1 2">
    <name type="scientific">Mycobacterium tuberculosis (strain CDC 1551 / Oshkosh)</name>
    <dbReference type="NCBI Taxonomy" id="83331"/>
    <lineage>
        <taxon>Bacteria</taxon>
        <taxon>Bacillati</taxon>
        <taxon>Actinomycetota</taxon>
        <taxon>Actinomycetes</taxon>
        <taxon>Mycobacteriales</taxon>
        <taxon>Mycobacteriaceae</taxon>
        <taxon>Mycobacterium</taxon>
        <taxon>Mycobacterium tuberculosis complex</taxon>
    </lineage>
</organism>
<evidence type="ECO:0000313" key="1">
    <source>
        <dbReference type="EMBL" id="AAK47924.1"/>
    </source>
</evidence>
<dbReference type="AlphaFoldDB" id="Q8VJ01"/>
<protein>
    <submittedName>
        <fullName evidence="1">Uncharacterized protein</fullName>
    </submittedName>
</protein>
<reference evidence="1 2" key="1">
    <citation type="journal article" date="2002" name="J. Bacteriol.">
        <title>Whole-genome comparison of Mycobacterium tuberculosis clinical and laboratory strains.</title>
        <authorList>
            <person name="Fleischmann R.D."/>
            <person name="Alland D."/>
            <person name="Eisen J.A."/>
            <person name="Carpenter L."/>
            <person name="White O."/>
            <person name="Peterson J."/>
            <person name="DeBoy R."/>
            <person name="Dodson R."/>
            <person name="Gwinn M."/>
            <person name="Haft D."/>
            <person name="Hickey E."/>
            <person name="Kolonay J.F."/>
            <person name="Nelson W.C."/>
            <person name="Umayam L.A."/>
            <person name="Ermolaeva M."/>
            <person name="Salzberg S.L."/>
            <person name="Delcher A."/>
            <person name="Utterback T."/>
            <person name="Weidman J."/>
            <person name="Khouri H."/>
            <person name="Gill J."/>
            <person name="Mikula A."/>
            <person name="Bishai W."/>
            <person name="Jacobs Jr W.R.Jr."/>
            <person name="Venter J.C."/>
            <person name="Fraser C.M."/>
        </authorList>
    </citation>
    <scope>NUCLEOTIDE SEQUENCE [LARGE SCALE GENOMIC DNA]</scope>
    <source>
        <strain evidence="2">CDC 1551 / Oshkosh</strain>
    </source>
</reference>
<dbReference type="HOGENOM" id="CLU_3365990_0_0_11"/>
<keyword evidence="2" id="KW-1185">Reference proteome</keyword>